<reference evidence="16 17" key="1">
    <citation type="submission" date="2014-08" db="EMBL/GenBank/DDBJ databases">
        <title>Genome sequences of NCPPB Pectobacterium isolates.</title>
        <authorList>
            <person name="Glover R.H."/>
            <person name="Sapp M."/>
            <person name="Elphinstone J."/>
        </authorList>
    </citation>
    <scope>NUCLEOTIDE SEQUENCE [LARGE SCALE GENOMIC DNA]</scope>
    <source>
        <strain evidence="16 17">NCPPB 2795</strain>
    </source>
</reference>
<dbReference type="GO" id="GO:0003700">
    <property type="term" value="F:DNA-binding transcription factor activity"/>
    <property type="evidence" value="ECO:0007669"/>
    <property type="project" value="InterPro"/>
</dbReference>
<evidence type="ECO:0000256" key="9">
    <source>
        <dbReference type="ARBA" id="ARBA00022842"/>
    </source>
</evidence>
<gene>
    <name evidence="14" type="primary">rbsK</name>
    <name evidence="16" type="ORF">KP22_13510</name>
</gene>
<evidence type="ECO:0000256" key="14">
    <source>
        <dbReference type="HAMAP-Rule" id="MF_01987"/>
    </source>
</evidence>
<dbReference type="eggNOG" id="COG1349">
    <property type="taxonomic scope" value="Bacteria"/>
</dbReference>
<feature type="binding site" evidence="14">
    <location>
        <position position="347"/>
    </location>
    <ligand>
        <name>K(+)</name>
        <dbReference type="ChEBI" id="CHEBI:29103"/>
    </ligand>
</feature>
<keyword evidence="7 14" id="KW-0418">Kinase</keyword>
<dbReference type="PROSITE" id="PS00584">
    <property type="entry name" value="PFKB_KINASES_2"/>
    <property type="match status" value="1"/>
</dbReference>
<dbReference type="InterPro" id="IPR011611">
    <property type="entry name" value="PfkB_dom"/>
</dbReference>
<dbReference type="NCBIfam" id="TIGR02152">
    <property type="entry name" value="D_ribokin_bact"/>
    <property type="match status" value="1"/>
</dbReference>
<evidence type="ECO:0000256" key="1">
    <source>
        <dbReference type="ARBA" id="ARBA00005380"/>
    </source>
</evidence>
<dbReference type="EC" id="2.7.1.15" evidence="2 14"/>
<evidence type="ECO:0000313" key="17">
    <source>
        <dbReference type="Proteomes" id="UP000032874"/>
    </source>
</evidence>
<comment type="subcellular location">
    <subcellularLocation>
        <location evidence="14">Cytoplasm</location>
    </subcellularLocation>
</comment>
<dbReference type="AlphaFoldDB" id="A0A093U7Y3"/>
<comment type="pathway">
    <text evidence="14">Carbohydrate metabolism; D-ribose degradation; D-ribose 5-phosphate from beta-D-ribopyranose: step 2/2.</text>
</comment>
<evidence type="ECO:0000256" key="4">
    <source>
        <dbReference type="ARBA" id="ARBA00022679"/>
    </source>
</evidence>
<dbReference type="InterPro" id="IPR011877">
    <property type="entry name" value="Ribokinase"/>
</dbReference>
<comment type="caution">
    <text evidence="14">Lacks conserved residue(s) required for the propagation of feature annotation.</text>
</comment>
<dbReference type="CDD" id="cd01174">
    <property type="entry name" value="ribokinase"/>
    <property type="match status" value="1"/>
</dbReference>
<keyword evidence="8 14" id="KW-0067">ATP-binding</keyword>
<feature type="binding site" evidence="14">
    <location>
        <position position="239"/>
    </location>
    <ligand>
        <name>substrate</name>
    </ligand>
</feature>
<keyword evidence="14" id="KW-0963">Cytoplasm</keyword>
<keyword evidence="11" id="KW-0805">Transcription regulation</keyword>
<dbReference type="Proteomes" id="UP000032874">
    <property type="component" value="Unassembled WGS sequence"/>
</dbReference>
<dbReference type="InterPro" id="IPR036388">
    <property type="entry name" value="WH-like_DNA-bd_sf"/>
</dbReference>
<sequence length="410" mass="44287">MFLEERRNRILTYLDRHGRASVEFLAKEFSVTRETIRSDLNALANMSLIQRCHGGAIVTRRSLQSELITTNGENFDVLLKRLGKQRHPQTTRNKGSKMNGKVCILGSFNVDIVAKVDRFPKGGESLMAQGSTLGPGGKGANQAMAASRAGSRVHFVSKVGKDQFSQFAYDHLASSEILSFTLYQSETEPTGNAIIYVSQQNGENMIAIYPGANQTINEDEVAAITPELSHADVLLLQLENNFSATLNAMKLARALSKKVILNPAPYSGDILPYLDYIDVITPNETEASLLSGVDIHDLDSAKTAAMKIAELGARCVIITMGARGALLLDNQQFQHIPAFPALSIDTTGAGDAFNGAFAAAIANGQNLVQAATYASAFASLAVEREGAANMPEHRQVKARLAQHSPSLRVK</sequence>
<comment type="caution">
    <text evidence="16">The sequence shown here is derived from an EMBL/GenBank/DDBJ whole genome shotgun (WGS) entry which is preliminary data.</text>
</comment>
<dbReference type="Pfam" id="PF00294">
    <property type="entry name" value="PfkB"/>
    <property type="match status" value="1"/>
</dbReference>
<comment type="similarity">
    <text evidence="1">Belongs to the carbohydrate kinase pfkB family.</text>
</comment>
<dbReference type="InterPro" id="IPR001034">
    <property type="entry name" value="DeoR_HTH"/>
</dbReference>
<protein>
    <recommendedName>
        <fullName evidence="3 14">Ribokinase</fullName>
        <shortName evidence="14">RK</shortName>
        <ecNumber evidence="2 14">2.7.1.15</ecNumber>
    </recommendedName>
</protein>
<dbReference type="InterPro" id="IPR029056">
    <property type="entry name" value="Ribokinase-like"/>
</dbReference>
<dbReference type="GO" id="GO:0019303">
    <property type="term" value="P:D-ribose catabolic process"/>
    <property type="evidence" value="ECO:0007669"/>
    <property type="project" value="UniProtKB-UniRule"/>
</dbReference>
<comment type="activity regulation">
    <text evidence="14">Activated by a monovalent cation that binds near, but not in, the active site. The most likely occupant of the site in vivo is potassium. Ion binding induces a conformational change that may alter substrate affinity.</text>
</comment>
<evidence type="ECO:0000259" key="15">
    <source>
        <dbReference type="PROSITE" id="PS51000"/>
    </source>
</evidence>
<dbReference type="HAMAP" id="MF_01987">
    <property type="entry name" value="Ribokinase"/>
    <property type="match status" value="1"/>
</dbReference>
<comment type="catalytic activity">
    <reaction evidence="14">
        <text>D-ribose + ATP = D-ribose 5-phosphate + ADP + H(+)</text>
        <dbReference type="Rhea" id="RHEA:13697"/>
        <dbReference type="ChEBI" id="CHEBI:15378"/>
        <dbReference type="ChEBI" id="CHEBI:30616"/>
        <dbReference type="ChEBI" id="CHEBI:47013"/>
        <dbReference type="ChEBI" id="CHEBI:78346"/>
        <dbReference type="ChEBI" id="CHEBI:456216"/>
        <dbReference type="EC" id="2.7.1.15"/>
    </reaction>
</comment>
<feature type="domain" description="HTH deoR-type" evidence="15">
    <location>
        <begin position="3"/>
        <end position="58"/>
    </location>
</feature>
<keyword evidence="9 14" id="KW-0460">Magnesium</keyword>
<feature type="binding site" evidence="14">
    <location>
        <begin position="137"/>
        <end position="141"/>
    </location>
    <ligand>
        <name>substrate</name>
    </ligand>
</feature>
<comment type="subunit">
    <text evidence="14">Homodimer.</text>
</comment>
<dbReference type="Pfam" id="PF08220">
    <property type="entry name" value="HTH_DeoR"/>
    <property type="match status" value="1"/>
</dbReference>
<dbReference type="PRINTS" id="PR00037">
    <property type="entry name" value="HTHLACR"/>
</dbReference>
<keyword evidence="4 14" id="KW-0808">Transferase</keyword>
<dbReference type="PRINTS" id="PR00990">
    <property type="entry name" value="RIBOKINASE"/>
</dbReference>
<keyword evidence="10 14" id="KW-0630">Potassium</keyword>
<dbReference type="InterPro" id="IPR002139">
    <property type="entry name" value="Ribo/fructo_kinase"/>
</dbReference>
<dbReference type="SMART" id="SM00420">
    <property type="entry name" value="HTH_DEOR"/>
    <property type="match status" value="1"/>
</dbReference>
<dbReference type="Gene3D" id="1.10.10.10">
    <property type="entry name" value="Winged helix-like DNA-binding domain superfamily/Winged helix DNA-binding domain"/>
    <property type="match status" value="1"/>
</dbReference>
<comment type="function">
    <text evidence="14">Catalyzes the phosphorylation of ribose at O-5 in a reaction requiring ATP and magnesium. The resulting D-ribose-5-phosphate can then be used either for sythesis of nucleotides, histidine, and tryptophan, or as a component of the pentose phosphate pathway.</text>
</comment>
<evidence type="ECO:0000256" key="12">
    <source>
        <dbReference type="ARBA" id="ARBA00023163"/>
    </source>
</evidence>
<proteinExistence type="inferred from homology"/>
<keyword evidence="13 14" id="KW-0119">Carbohydrate metabolism</keyword>
<dbReference type="GO" id="GO:0046872">
    <property type="term" value="F:metal ion binding"/>
    <property type="evidence" value="ECO:0007669"/>
    <property type="project" value="UniProtKB-KW"/>
</dbReference>
<evidence type="ECO:0000256" key="7">
    <source>
        <dbReference type="ARBA" id="ARBA00022777"/>
    </source>
</evidence>
<dbReference type="eggNOG" id="COG0524">
    <property type="taxonomic scope" value="Bacteria"/>
</dbReference>
<feature type="binding site" evidence="14">
    <location>
        <position position="283"/>
    </location>
    <ligand>
        <name>ATP</name>
        <dbReference type="ChEBI" id="CHEBI:30616"/>
    </ligand>
</feature>
<dbReference type="GO" id="GO:0004747">
    <property type="term" value="F:ribokinase activity"/>
    <property type="evidence" value="ECO:0007669"/>
    <property type="project" value="UniProtKB-UniRule"/>
</dbReference>
<evidence type="ECO:0000256" key="5">
    <source>
        <dbReference type="ARBA" id="ARBA00022723"/>
    </source>
</evidence>
<accession>A0A093U7Y3</accession>
<feature type="binding site" evidence="14">
    <location>
        <begin position="109"/>
        <end position="111"/>
    </location>
    <ligand>
        <name>substrate</name>
    </ligand>
</feature>
<dbReference type="EMBL" id="JQHM01000005">
    <property type="protein sequence ID" value="KFX04368.1"/>
    <property type="molecule type" value="Genomic_DNA"/>
</dbReference>
<keyword evidence="5 14" id="KW-0479">Metal-binding</keyword>
<feature type="binding site" evidence="14">
    <location>
        <position position="384"/>
    </location>
    <ligand>
        <name>K(+)</name>
        <dbReference type="ChEBI" id="CHEBI:29103"/>
    </ligand>
</feature>
<feature type="active site" description="Proton acceptor" evidence="14">
    <location>
        <position position="351"/>
    </location>
</feature>
<evidence type="ECO:0000256" key="11">
    <source>
        <dbReference type="ARBA" id="ARBA00023015"/>
    </source>
</evidence>
<evidence type="ECO:0000256" key="3">
    <source>
        <dbReference type="ARBA" id="ARBA00016943"/>
    </source>
</evidence>
<comment type="similarity">
    <text evidence="14">Belongs to the carbohydrate kinase PfkB family. Ribokinase subfamily.</text>
</comment>
<feature type="binding site" evidence="14">
    <location>
        <begin position="319"/>
        <end position="324"/>
    </location>
    <ligand>
        <name>ATP</name>
        <dbReference type="ChEBI" id="CHEBI:30616"/>
    </ligand>
</feature>
<feature type="binding site" evidence="14">
    <location>
        <position position="351"/>
    </location>
    <ligand>
        <name>substrate</name>
    </ligand>
</feature>
<evidence type="ECO:0000256" key="13">
    <source>
        <dbReference type="ARBA" id="ARBA00023277"/>
    </source>
</evidence>
<dbReference type="InterPro" id="IPR002173">
    <property type="entry name" value="Carboh/pur_kinase_PfkB_CS"/>
</dbReference>
<dbReference type="GO" id="GO:0005524">
    <property type="term" value="F:ATP binding"/>
    <property type="evidence" value="ECO:0007669"/>
    <property type="project" value="UniProtKB-UniRule"/>
</dbReference>
<dbReference type="UniPathway" id="UPA00916">
    <property type="reaction ID" value="UER00889"/>
</dbReference>
<evidence type="ECO:0000256" key="10">
    <source>
        <dbReference type="ARBA" id="ARBA00022958"/>
    </source>
</evidence>
<dbReference type="STRING" id="55207.KP22_13510"/>
<name>A0A093U7Y3_9GAMM</name>
<keyword evidence="12" id="KW-0804">Transcription</keyword>
<dbReference type="SUPFAM" id="SSF53613">
    <property type="entry name" value="Ribokinase-like"/>
    <property type="match status" value="1"/>
</dbReference>
<dbReference type="GO" id="GO:0005829">
    <property type="term" value="C:cytosol"/>
    <property type="evidence" value="ECO:0007669"/>
    <property type="project" value="TreeGrafter"/>
</dbReference>
<evidence type="ECO:0000256" key="2">
    <source>
        <dbReference type="ARBA" id="ARBA00012035"/>
    </source>
</evidence>
<dbReference type="RefSeq" id="WP_039324681.1">
    <property type="nucleotide sequence ID" value="NZ_JQHM01000005.1"/>
</dbReference>
<dbReference type="Gene3D" id="3.40.1190.20">
    <property type="match status" value="1"/>
</dbReference>
<keyword evidence="6 14" id="KW-0547">Nucleotide-binding</keyword>
<dbReference type="SUPFAM" id="SSF46785">
    <property type="entry name" value="Winged helix' DNA-binding domain"/>
    <property type="match status" value="1"/>
</dbReference>
<dbReference type="PROSITE" id="PS51000">
    <property type="entry name" value="HTH_DEOR_2"/>
    <property type="match status" value="1"/>
</dbReference>
<dbReference type="PANTHER" id="PTHR10584">
    <property type="entry name" value="SUGAR KINASE"/>
    <property type="match status" value="1"/>
</dbReference>
<dbReference type="PANTHER" id="PTHR10584:SF166">
    <property type="entry name" value="RIBOKINASE"/>
    <property type="match status" value="1"/>
</dbReference>
<dbReference type="FunFam" id="3.40.1190.20:FF:000019">
    <property type="entry name" value="Ribokinase"/>
    <property type="match status" value="1"/>
</dbReference>
<evidence type="ECO:0000313" key="16">
    <source>
        <dbReference type="EMBL" id="KFX04368.1"/>
    </source>
</evidence>
<organism evidence="16 17">
    <name type="scientific">Pectobacterium betavasculorum</name>
    <dbReference type="NCBI Taxonomy" id="55207"/>
    <lineage>
        <taxon>Bacteria</taxon>
        <taxon>Pseudomonadati</taxon>
        <taxon>Pseudomonadota</taxon>
        <taxon>Gammaproteobacteria</taxon>
        <taxon>Enterobacterales</taxon>
        <taxon>Pectobacteriaceae</taxon>
        <taxon>Pectobacterium</taxon>
    </lineage>
</organism>
<feature type="binding site" evidence="14">
    <location>
        <position position="345"/>
    </location>
    <ligand>
        <name>K(+)</name>
        <dbReference type="ChEBI" id="CHEBI:29103"/>
    </ligand>
</feature>
<evidence type="ECO:0000256" key="6">
    <source>
        <dbReference type="ARBA" id="ARBA00022741"/>
    </source>
</evidence>
<comment type="cofactor">
    <cofactor evidence="14">
        <name>Mg(2+)</name>
        <dbReference type="ChEBI" id="CHEBI:18420"/>
    </cofactor>
    <text evidence="14">Requires a divalent cation, most likely magnesium in vivo, as an electrophilic catalyst to aid phosphoryl group transfer. It is the chelate of the metal and the nucleotide that is the actual substrate.</text>
</comment>
<evidence type="ECO:0000256" key="8">
    <source>
        <dbReference type="ARBA" id="ARBA00022840"/>
    </source>
</evidence>
<feature type="binding site" evidence="14">
    <location>
        <position position="386"/>
    </location>
    <ligand>
        <name>K(+)</name>
        <dbReference type="ChEBI" id="CHEBI:29103"/>
    </ligand>
</feature>
<feature type="binding site" evidence="14">
    <location>
        <begin position="350"/>
        <end position="351"/>
    </location>
    <ligand>
        <name>ATP</name>
        <dbReference type="ChEBI" id="CHEBI:30616"/>
    </ligand>
</feature>
<feature type="binding site" evidence="14">
    <location>
        <position position="381"/>
    </location>
    <ligand>
        <name>K(+)</name>
        <dbReference type="ChEBI" id="CHEBI:29103"/>
    </ligand>
</feature>
<dbReference type="InterPro" id="IPR036390">
    <property type="entry name" value="WH_DNA-bd_sf"/>
</dbReference>